<dbReference type="OrthoDB" id="48988at2759"/>
<dbReference type="InterPro" id="IPR036812">
    <property type="entry name" value="NAD(P)_OxRdtase_dom_sf"/>
</dbReference>
<accession>W9YE36</accession>
<feature type="domain" description="NADP-dependent oxidoreductase" evidence="3">
    <location>
        <begin position="9"/>
        <end position="311"/>
    </location>
</feature>
<keyword evidence="5" id="KW-1185">Reference proteome</keyword>
<dbReference type="HOGENOM" id="CLU_023205_1_1_1"/>
<dbReference type="Pfam" id="PF00248">
    <property type="entry name" value="Aldo_ket_red"/>
    <property type="match status" value="1"/>
</dbReference>
<dbReference type="AlphaFoldDB" id="W9YE36"/>
<gene>
    <name evidence="4" type="ORF">A1O1_04832</name>
</gene>
<dbReference type="CDD" id="cd19075">
    <property type="entry name" value="AKR_AKR7A1-5"/>
    <property type="match status" value="1"/>
</dbReference>
<dbReference type="PANTHER" id="PTHR43364">
    <property type="entry name" value="NADH-SPECIFIC METHYLGLYOXAL REDUCTASE-RELATED"/>
    <property type="match status" value="1"/>
</dbReference>
<dbReference type="Proteomes" id="UP000019484">
    <property type="component" value="Unassembled WGS sequence"/>
</dbReference>
<dbReference type="Gene3D" id="3.20.20.100">
    <property type="entry name" value="NADP-dependent oxidoreductase domain"/>
    <property type="match status" value="1"/>
</dbReference>
<comment type="caution">
    <text evidence="4">The sequence shown here is derived from an EMBL/GenBank/DDBJ whole genome shotgun (WGS) entry which is preliminary data.</text>
</comment>
<comment type="similarity">
    <text evidence="2">Belongs to the aldo/keto reductase family. Aldo/keto reductase 2 subfamily.</text>
</comment>
<dbReference type="SUPFAM" id="SSF51430">
    <property type="entry name" value="NAD(P)-linked oxidoreductase"/>
    <property type="match status" value="1"/>
</dbReference>
<dbReference type="InterPro" id="IPR023210">
    <property type="entry name" value="NADP_OxRdtase_dom"/>
</dbReference>
<proteinExistence type="inferred from homology"/>
<dbReference type="EMBL" id="AMWN01000004">
    <property type="protein sequence ID" value="EXJ87905.1"/>
    <property type="molecule type" value="Genomic_DNA"/>
</dbReference>
<dbReference type="eggNOG" id="ENOG502R41Z">
    <property type="taxonomic scope" value="Eukaryota"/>
</dbReference>
<evidence type="ECO:0000259" key="3">
    <source>
        <dbReference type="Pfam" id="PF00248"/>
    </source>
</evidence>
<sequence length="329" mass="36353">MATTAPNFVFGGGSITSDGGYTNVGAVKELLDVLEREGIKQIDTAQLYGNGTSEELLGEAKAGSRFLVDTKHVGGWIPGNSSREQVVERGHESLRRLGVKKVNIFYIHAPDSKFPLGETLAGINDLYRAGTFDRFGLSNFTAAEVEEAIRIAKEKDFVVPSVYQGNYNAVARRTETELFPVLRKHGMAFYAYSPMAGGFLTKTREQLSQSSGGEGRWSRETAFGQLYNALYNKPSLLEALDIWNEISETSKIPKAELAYRWIAYHSHLDGKSGDAVVIGASRITQLEQTLAGLRRGPLPEAAQKRIDDIWEMVKHDSVLDSYETLRPNN</sequence>
<evidence type="ECO:0000313" key="4">
    <source>
        <dbReference type="EMBL" id="EXJ87905.1"/>
    </source>
</evidence>
<organism evidence="4 5">
    <name type="scientific">Capronia coronata CBS 617.96</name>
    <dbReference type="NCBI Taxonomy" id="1182541"/>
    <lineage>
        <taxon>Eukaryota</taxon>
        <taxon>Fungi</taxon>
        <taxon>Dikarya</taxon>
        <taxon>Ascomycota</taxon>
        <taxon>Pezizomycotina</taxon>
        <taxon>Eurotiomycetes</taxon>
        <taxon>Chaetothyriomycetidae</taxon>
        <taxon>Chaetothyriales</taxon>
        <taxon>Herpotrichiellaceae</taxon>
        <taxon>Capronia</taxon>
    </lineage>
</organism>
<dbReference type="GO" id="GO:0016491">
    <property type="term" value="F:oxidoreductase activity"/>
    <property type="evidence" value="ECO:0007669"/>
    <property type="project" value="UniProtKB-KW"/>
</dbReference>
<dbReference type="PANTHER" id="PTHR43364:SF4">
    <property type="entry name" value="NAD(P)-LINKED OXIDOREDUCTASE SUPERFAMILY PROTEIN"/>
    <property type="match status" value="1"/>
</dbReference>
<dbReference type="InterPro" id="IPR050523">
    <property type="entry name" value="AKR_Detox_Biosynth"/>
</dbReference>
<dbReference type="STRING" id="1182541.W9YE36"/>
<protein>
    <submittedName>
        <fullName evidence="4">Alcohol dehydrogenase</fullName>
    </submittedName>
</protein>
<dbReference type="RefSeq" id="XP_007723911.1">
    <property type="nucleotide sequence ID" value="XM_007725721.1"/>
</dbReference>
<dbReference type="GeneID" id="19159710"/>
<evidence type="ECO:0000256" key="1">
    <source>
        <dbReference type="ARBA" id="ARBA00023002"/>
    </source>
</evidence>
<reference evidence="4 5" key="1">
    <citation type="submission" date="2013-03" db="EMBL/GenBank/DDBJ databases">
        <title>The Genome Sequence of Capronia coronata CBS 617.96.</title>
        <authorList>
            <consortium name="The Broad Institute Genomics Platform"/>
            <person name="Cuomo C."/>
            <person name="de Hoog S."/>
            <person name="Gorbushina A."/>
            <person name="Walker B."/>
            <person name="Young S.K."/>
            <person name="Zeng Q."/>
            <person name="Gargeya S."/>
            <person name="Fitzgerald M."/>
            <person name="Haas B."/>
            <person name="Abouelleil A."/>
            <person name="Allen A.W."/>
            <person name="Alvarado L."/>
            <person name="Arachchi H.M."/>
            <person name="Berlin A.M."/>
            <person name="Chapman S.B."/>
            <person name="Gainer-Dewar J."/>
            <person name="Goldberg J."/>
            <person name="Griggs A."/>
            <person name="Gujja S."/>
            <person name="Hansen M."/>
            <person name="Howarth C."/>
            <person name="Imamovic A."/>
            <person name="Ireland A."/>
            <person name="Larimer J."/>
            <person name="McCowan C."/>
            <person name="Murphy C."/>
            <person name="Pearson M."/>
            <person name="Poon T.W."/>
            <person name="Priest M."/>
            <person name="Roberts A."/>
            <person name="Saif S."/>
            <person name="Shea T."/>
            <person name="Sisk P."/>
            <person name="Sykes S."/>
            <person name="Wortman J."/>
            <person name="Nusbaum C."/>
            <person name="Birren B."/>
        </authorList>
    </citation>
    <scope>NUCLEOTIDE SEQUENCE [LARGE SCALE GENOMIC DNA]</scope>
    <source>
        <strain evidence="4 5">CBS 617.96</strain>
    </source>
</reference>
<evidence type="ECO:0000313" key="5">
    <source>
        <dbReference type="Proteomes" id="UP000019484"/>
    </source>
</evidence>
<evidence type="ECO:0000256" key="2">
    <source>
        <dbReference type="ARBA" id="ARBA00038157"/>
    </source>
</evidence>
<keyword evidence="1" id="KW-0560">Oxidoreductase</keyword>
<name>W9YE36_9EURO</name>